<feature type="compositionally biased region" description="Basic and acidic residues" evidence="1">
    <location>
        <begin position="29"/>
        <end position="40"/>
    </location>
</feature>
<proteinExistence type="predicted"/>
<keyword evidence="2" id="KW-0732">Signal</keyword>
<evidence type="ECO:0000313" key="4">
    <source>
        <dbReference type="Proteomes" id="UP001372834"/>
    </source>
</evidence>
<feature type="signal peptide" evidence="2">
    <location>
        <begin position="1"/>
        <end position="24"/>
    </location>
</feature>
<accession>A0AAN8P1P2</accession>
<sequence length="77" mass="8653">MKIVGVNFFCLTALACLKMLRTEAIVSTKAEEKKDERKGDSQVSQTTNREYAEAYDESYDSGHLGLSAHALYGREYI</sequence>
<name>A0AAN8P1P2_POLSC</name>
<feature type="chain" id="PRO_5042996813" evidence="2">
    <location>
        <begin position="25"/>
        <end position="77"/>
    </location>
</feature>
<evidence type="ECO:0000256" key="2">
    <source>
        <dbReference type="SAM" id="SignalP"/>
    </source>
</evidence>
<dbReference type="Proteomes" id="UP001372834">
    <property type="component" value="Unassembled WGS sequence"/>
</dbReference>
<protein>
    <submittedName>
        <fullName evidence="3">Uncharacterized protein</fullName>
    </submittedName>
</protein>
<dbReference type="AlphaFoldDB" id="A0AAN8P1P2"/>
<dbReference type="PROSITE" id="PS51257">
    <property type="entry name" value="PROKAR_LIPOPROTEIN"/>
    <property type="match status" value="1"/>
</dbReference>
<reference evidence="3 4" key="1">
    <citation type="submission" date="2023-10" db="EMBL/GenBank/DDBJ databases">
        <title>Genomes of two closely related lineages of the louse Polyplax serrata with different host specificities.</title>
        <authorList>
            <person name="Martinu J."/>
            <person name="Tarabai H."/>
            <person name="Stefka J."/>
            <person name="Hypsa V."/>
        </authorList>
    </citation>
    <scope>NUCLEOTIDE SEQUENCE [LARGE SCALE GENOMIC DNA]</scope>
    <source>
        <strain evidence="3">HR10_N</strain>
    </source>
</reference>
<dbReference type="EMBL" id="JAWJWE010000043">
    <property type="protein sequence ID" value="KAK6617827.1"/>
    <property type="molecule type" value="Genomic_DNA"/>
</dbReference>
<feature type="region of interest" description="Disordered" evidence="1">
    <location>
        <begin position="29"/>
        <end position="48"/>
    </location>
</feature>
<evidence type="ECO:0000313" key="3">
    <source>
        <dbReference type="EMBL" id="KAK6617827.1"/>
    </source>
</evidence>
<gene>
    <name evidence="3" type="ORF">RUM43_014055</name>
</gene>
<organism evidence="3 4">
    <name type="scientific">Polyplax serrata</name>
    <name type="common">Common mouse louse</name>
    <dbReference type="NCBI Taxonomy" id="468196"/>
    <lineage>
        <taxon>Eukaryota</taxon>
        <taxon>Metazoa</taxon>
        <taxon>Ecdysozoa</taxon>
        <taxon>Arthropoda</taxon>
        <taxon>Hexapoda</taxon>
        <taxon>Insecta</taxon>
        <taxon>Pterygota</taxon>
        <taxon>Neoptera</taxon>
        <taxon>Paraneoptera</taxon>
        <taxon>Psocodea</taxon>
        <taxon>Troctomorpha</taxon>
        <taxon>Phthiraptera</taxon>
        <taxon>Anoplura</taxon>
        <taxon>Polyplacidae</taxon>
        <taxon>Polyplax</taxon>
    </lineage>
</organism>
<comment type="caution">
    <text evidence="3">The sequence shown here is derived from an EMBL/GenBank/DDBJ whole genome shotgun (WGS) entry which is preliminary data.</text>
</comment>
<evidence type="ECO:0000256" key="1">
    <source>
        <dbReference type="SAM" id="MobiDB-lite"/>
    </source>
</evidence>